<keyword evidence="3" id="KW-1185">Reference proteome</keyword>
<evidence type="ECO:0000256" key="1">
    <source>
        <dbReference type="SAM" id="MobiDB-lite"/>
    </source>
</evidence>
<dbReference type="Proteomes" id="UP000184387">
    <property type="component" value="Unassembled WGS sequence"/>
</dbReference>
<feature type="region of interest" description="Disordered" evidence="1">
    <location>
        <begin position="100"/>
        <end position="121"/>
    </location>
</feature>
<evidence type="ECO:0000313" key="2">
    <source>
        <dbReference type="EMBL" id="SHJ51455.1"/>
    </source>
</evidence>
<protein>
    <submittedName>
        <fullName evidence="2">Uncharacterized protein</fullName>
    </submittedName>
</protein>
<dbReference type="RefSeq" id="WP_086062186.1">
    <property type="nucleotide sequence ID" value="NZ_FQZF01000015.1"/>
</dbReference>
<dbReference type="EMBL" id="FQZF01000015">
    <property type="protein sequence ID" value="SHJ51455.1"/>
    <property type="molecule type" value="Genomic_DNA"/>
</dbReference>
<sequence length="200" mass="21370">MTLLLAGLAPALAQGDPSFNLVNRSGQTIQELYVSSAQVNTWGQDLLGQNVLGNGRSFAVRLPTGQCSNDIRVVYEGGRSEERRAIDTCRVNEVVFGNQQAAPGGSGKRGAVQGSRSGNPSFNLVNRTNKTIQVLRASPSSDSSWGEDRLGNAVVPPGGTFAIRLPAGECNYDIRVEYEDRAAEERRGVDLCSVANVTFP</sequence>
<dbReference type="AlphaFoldDB" id="A0A1M6JXP0"/>
<organism evidence="2 3">
    <name type="scientific">Muricoccus roseus</name>
    <dbReference type="NCBI Taxonomy" id="198092"/>
    <lineage>
        <taxon>Bacteria</taxon>
        <taxon>Pseudomonadati</taxon>
        <taxon>Pseudomonadota</taxon>
        <taxon>Alphaproteobacteria</taxon>
        <taxon>Acetobacterales</taxon>
        <taxon>Roseomonadaceae</taxon>
        <taxon>Muricoccus</taxon>
    </lineage>
</organism>
<dbReference type="STRING" id="198092.SAMN02745194_02737"/>
<proteinExistence type="predicted"/>
<accession>A0A1M6JXP0</accession>
<gene>
    <name evidence="2" type="ORF">SAMN02745194_02737</name>
</gene>
<name>A0A1M6JXP0_9PROT</name>
<dbReference type="OrthoDB" id="464386at2"/>
<reference evidence="2 3" key="1">
    <citation type="submission" date="2016-11" db="EMBL/GenBank/DDBJ databases">
        <authorList>
            <person name="Jaros S."/>
            <person name="Januszkiewicz K."/>
            <person name="Wedrychowicz H."/>
        </authorList>
    </citation>
    <scope>NUCLEOTIDE SEQUENCE [LARGE SCALE GENOMIC DNA]</scope>
    <source>
        <strain evidence="2 3">DSM 14916</strain>
    </source>
</reference>
<evidence type="ECO:0000313" key="3">
    <source>
        <dbReference type="Proteomes" id="UP000184387"/>
    </source>
</evidence>